<evidence type="ECO:0000313" key="3">
    <source>
        <dbReference type="Proteomes" id="UP000662200"/>
    </source>
</evidence>
<keyword evidence="1" id="KW-0812">Transmembrane</keyword>
<evidence type="ECO:0000256" key="1">
    <source>
        <dbReference type="SAM" id="Phobius"/>
    </source>
</evidence>
<feature type="transmembrane region" description="Helical" evidence="1">
    <location>
        <begin position="29"/>
        <end position="47"/>
    </location>
</feature>
<dbReference type="EMBL" id="BMQC01000001">
    <property type="protein sequence ID" value="GGK11438.1"/>
    <property type="molecule type" value="Genomic_DNA"/>
</dbReference>
<keyword evidence="1" id="KW-0472">Membrane</keyword>
<protein>
    <submittedName>
        <fullName evidence="2">Uncharacterized protein</fullName>
    </submittedName>
</protein>
<sequence>MAPAPVWGRPVADMLTGWADWLAANRDPVVLAAGAATVLLLALAAVVRRARSGRPDRWVDGVALVLTLAWSAEGMWEVSTGALDLGAAFAVPALFVFTIPDGIGHAARPTPPTRPWASG</sequence>
<reference evidence="2" key="1">
    <citation type="journal article" date="2014" name="Int. J. Syst. Evol. Microbiol.">
        <title>Complete genome sequence of Corynebacterium casei LMG S-19264T (=DSM 44701T), isolated from a smear-ripened cheese.</title>
        <authorList>
            <consortium name="US DOE Joint Genome Institute (JGI-PGF)"/>
            <person name="Walter F."/>
            <person name="Albersmeier A."/>
            <person name="Kalinowski J."/>
            <person name="Ruckert C."/>
        </authorList>
    </citation>
    <scope>NUCLEOTIDE SEQUENCE</scope>
    <source>
        <strain evidence="2">JCM 3091</strain>
    </source>
</reference>
<name>A0A8J3FGV0_9ACTN</name>
<proteinExistence type="predicted"/>
<comment type="caution">
    <text evidence="2">The sequence shown here is derived from an EMBL/GenBank/DDBJ whole genome shotgun (WGS) entry which is preliminary data.</text>
</comment>
<organism evidence="2 3">
    <name type="scientific">Pilimelia terevasa</name>
    <dbReference type="NCBI Taxonomy" id="53372"/>
    <lineage>
        <taxon>Bacteria</taxon>
        <taxon>Bacillati</taxon>
        <taxon>Actinomycetota</taxon>
        <taxon>Actinomycetes</taxon>
        <taxon>Micromonosporales</taxon>
        <taxon>Micromonosporaceae</taxon>
        <taxon>Pilimelia</taxon>
    </lineage>
</organism>
<dbReference type="Proteomes" id="UP000662200">
    <property type="component" value="Unassembled WGS sequence"/>
</dbReference>
<dbReference type="AlphaFoldDB" id="A0A8J3FGV0"/>
<keyword evidence="3" id="KW-1185">Reference proteome</keyword>
<gene>
    <name evidence="2" type="ORF">GCM10010124_00090</name>
</gene>
<evidence type="ECO:0000313" key="2">
    <source>
        <dbReference type="EMBL" id="GGK11438.1"/>
    </source>
</evidence>
<keyword evidence="1" id="KW-1133">Transmembrane helix</keyword>
<accession>A0A8J3FGV0</accession>
<reference evidence="2" key="2">
    <citation type="submission" date="2020-09" db="EMBL/GenBank/DDBJ databases">
        <authorList>
            <person name="Sun Q."/>
            <person name="Ohkuma M."/>
        </authorList>
    </citation>
    <scope>NUCLEOTIDE SEQUENCE</scope>
    <source>
        <strain evidence="2">JCM 3091</strain>
    </source>
</reference>